<feature type="region of interest" description="Disordered" evidence="12">
    <location>
        <begin position="72"/>
        <end position="96"/>
    </location>
</feature>
<feature type="compositionally biased region" description="Polar residues" evidence="12">
    <location>
        <begin position="23"/>
        <end position="32"/>
    </location>
</feature>
<feature type="region of interest" description="Disordered" evidence="12">
    <location>
        <begin position="181"/>
        <end position="240"/>
    </location>
</feature>
<evidence type="ECO:0000256" key="1">
    <source>
        <dbReference type="ARBA" id="ARBA00002637"/>
    </source>
</evidence>
<gene>
    <name evidence="13" type="ORF">VZT92_013465</name>
</gene>
<keyword evidence="9" id="KW-0832">Ubl conjugation</keyword>
<keyword evidence="4" id="KW-1017">Isopeptide bond</keyword>
<comment type="caution">
    <text evidence="13">The sequence shown here is derived from an EMBL/GenBank/DDBJ whole genome shotgun (WGS) entry which is preliminary data.</text>
</comment>
<feature type="region of interest" description="Disordered" evidence="12">
    <location>
        <begin position="465"/>
        <end position="498"/>
    </location>
</feature>
<feature type="region of interest" description="Disordered" evidence="12">
    <location>
        <begin position="1125"/>
        <end position="1201"/>
    </location>
</feature>
<evidence type="ECO:0000256" key="12">
    <source>
        <dbReference type="SAM" id="MobiDB-lite"/>
    </source>
</evidence>
<reference evidence="13 14" key="1">
    <citation type="journal article" date="2024" name="Genome Biol. Evol.">
        <title>Chromosome-level genome assembly of the viviparous eelpout Zoarces viviparus.</title>
        <authorList>
            <person name="Fuhrmann N."/>
            <person name="Brasseur M.V."/>
            <person name="Bakowski C.E."/>
            <person name="Podsiadlowski L."/>
            <person name="Prost S."/>
            <person name="Krehenwinkel H."/>
            <person name="Mayer C."/>
        </authorList>
    </citation>
    <scope>NUCLEOTIDE SEQUENCE [LARGE SCALE GENOMIC DNA]</scope>
    <source>
        <strain evidence="13">NO-MEL_2022_Ind0_liver</strain>
    </source>
</reference>
<organism evidence="13 14">
    <name type="scientific">Zoarces viviparus</name>
    <name type="common">Viviparous eelpout</name>
    <name type="synonym">Blennius viviparus</name>
    <dbReference type="NCBI Taxonomy" id="48416"/>
    <lineage>
        <taxon>Eukaryota</taxon>
        <taxon>Metazoa</taxon>
        <taxon>Chordata</taxon>
        <taxon>Craniata</taxon>
        <taxon>Vertebrata</taxon>
        <taxon>Euteleostomi</taxon>
        <taxon>Actinopterygii</taxon>
        <taxon>Neopterygii</taxon>
        <taxon>Teleostei</taxon>
        <taxon>Neoteleostei</taxon>
        <taxon>Acanthomorphata</taxon>
        <taxon>Eupercaria</taxon>
        <taxon>Perciformes</taxon>
        <taxon>Cottioidei</taxon>
        <taxon>Zoarcales</taxon>
        <taxon>Zoarcidae</taxon>
        <taxon>Zoarcinae</taxon>
        <taxon>Zoarces</taxon>
    </lineage>
</organism>
<dbReference type="EMBL" id="JBCEZU010000111">
    <property type="protein sequence ID" value="KAK9529366.1"/>
    <property type="molecule type" value="Genomic_DNA"/>
</dbReference>
<feature type="compositionally biased region" description="Basic and acidic residues" evidence="12">
    <location>
        <begin position="869"/>
        <end position="891"/>
    </location>
</feature>
<comment type="similarity">
    <text evidence="2">Belongs to the protease inhibitor I27 (calpastatin) family.</text>
</comment>
<keyword evidence="6" id="KW-0646">Protease inhibitor</keyword>
<dbReference type="PANTHER" id="PTHR10077">
    <property type="entry name" value="CALPASTATIN"/>
    <property type="match status" value="1"/>
</dbReference>
<keyword evidence="7" id="KW-0789">Thiol protease inhibitor</keyword>
<feature type="compositionally biased region" description="Basic and acidic residues" evidence="12">
    <location>
        <begin position="669"/>
        <end position="687"/>
    </location>
</feature>
<evidence type="ECO:0000256" key="5">
    <source>
        <dbReference type="ARBA" id="ARBA00022553"/>
    </source>
</evidence>
<keyword evidence="5" id="KW-0597">Phosphoprotein</keyword>
<dbReference type="InterPro" id="IPR026998">
    <property type="entry name" value="Calpastatin"/>
</dbReference>
<protein>
    <recommendedName>
        <fullName evidence="3">Calpastatin</fullName>
    </recommendedName>
    <alternativeName>
        <fullName evidence="11">Calpain inhibitor</fullName>
    </alternativeName>
</protein>
<feature type="compositionally biased region" description="Basic and acidic residues" evidence="12">
    <location>
        <begin position="1149"/>
        <end position="1159"/>
    </location>
</feature>
<feature type="compositionally biased region" description="Basic and acidic residues" evidence="12">
    <location>
        <begin position="204"/>
        <end position="213"/>
    </location>
</feature>
<dbReference type="GO" id="GO:0005737">
    <property type="term" value="C:cytoplasm"/>
    <property type="evidence" value="ECO:0007669"/>
    <property type="project" value="TreeGrafter"/>
</dbReference>
<name>A0AAW1F423_ZOAVI</name>
<keyword evidence="14" id="KW-1185">Reference proteome</keyword>
<evidence type="ECO:0000256" key="6">
    <source>
        <dbReference type="ARBA" id="ARBA00022690"/>
    </source>
</evidence>
<feature type="compositionally biased region" description="Basic and acidic residues" evidence="12">
    <location>
        <begin position="638"/>
        <end position="660"/>
    </location>
</feature>
<feature type="compositionally biased region" description="Basic residues" evidence="12">
    <location>
        <begin position="1160"/>
        <end position="1170"/>
    </location>
</feature>
<dbReference type="Pfam" id="PF00748">
    <property type="entry name" value="Calpain_inhib"/>
    <property type="match status" value="5"/>
</dbReference>
<evidence type="ECO:0000256" key="4">
    <source>
        <dbReference type="ARBA" id="ARBA00022499"/>
    </source>
</evidence>
<feature type="region of interest" description="Disordered" evidence="12">
    <location>
        <begin position="1"/>
        <end position="45"/>
    </location>
</feature>
<feature type="compositionally biased region" description="Basic and acidic residues" evidence="12">
    <location>
        <begin position="466"/>
        <end position="488"/>
    </location>
</feature>
<feature type="region of interest" description="Disordered" evidence="12">
    <location>
        <begin position="868"/>
        <end position="932"/>
    </location>
</feature>
<dbReference type="PANTHER" id="PTHR10077:SF0">
    <property type="entry name" value="CALPASTATIN"/>
    <property type="match status" value="1"/>
</dbReference>
<keyword evidence="10" id="KW-0007">Acetylation</keyword>
<evidence type="ECO:0000256" key="8">
    <source>
        <dbReference type="ARBA" id="ARBA00022737"/>
    </source>
</evidence>
<feature type="region of interest" description="Disordered" evidence="12">
    <location>
        <begin position="637"/>
        <end position="701"/>
    </location>
</feature>
<accession>A0AAW1F423</accession>
<keyword evidence="8" id="KW-0677">Repeat</keyword>
<sequence>MGQILTWIRGPRDGQALQDVSVEEQSQPSQATPKPAAQASTVKPALFEKESSGAAMATKPKVFTAAAGGAAQSGVTAGGSASIGKAGQAKPETNTAPAGATVIDMSSAGATFVDMTSAGPRGLPKEMSKTAAVSQIKASATIPPAVAAAAAAAAGAAAAAAAAAAGAAGAAAATGIAATTAVTKPKESPKGPAKSATAATTVRADVHKVDPAKSSKPVATAAAGKVSVQGKTDAKPTQTKVQVEVPPAAAKGVKEVDPFDALASILPSVDDIAPRQPVYTGPEVTELDVTFEKGQKCGGRDSALPPGYRFADMGPVADVKPEDVPKPMSTGEALDSLTDAFMTPAAPKKQEKPISTDEALDSLTDAFMTPAAPKKQEKKECVDTVRASSAGPANFAPPPVKKPQTAAKVSPVAVCPPADKKPKMENVSDDFSLMSALDTKVDTKPKTDAGDSMSLDALSALVDTLPEDKPKPELPELRPEDIVSEEKHKKEKGVLVGEREDTLPPEYRFYKDVLKEMPAPKPEPSMGADEAMGILSGDFMTAEAAPAVHAPLPAKKAPAVPPADKKAKMGNVSDDFSLEAGLDLPTVTKVEPVLAVCHAAPPGKKMVVKKDATDVKQTCGQDDSMSLDALSALVDTLPEDKPKPELPELRPEDIVSEEKHKKEKGVLVGEREDTLPPEYRSKEDKLKKLPAPKPEPTMGAGEAMDFLSEGFTLSAPAVQAPVITPSAPPAQTKVEDLSAIDLLVGDFVAPTKASGVQAPAPPPTKKTPEKTVCPQEQRQEKPKTDKKAPAVPAADKKAKMGNVSDDFSLEAGLDLPTVTKVEPVLAVCHAAPPGKKMVVKKDATDVKQTCGQDDSMSLDALSALVDTLPEDKPKPELPELRPEDIVSEDKHKKEKGVLLGERDDTLPPEYRFKEDKLKKLPAPKPEPTMGAGEAMDFLSEGFMTSSSAPTVQAPVVTPSAPPAQPSTDFVLNALAAEFVSSSAAPTVKSAVCAPTETEPELPGGAGSALDALSDTLKDIAPIPQPAPPAAKDIVKEKKVVEERLIKMGERDDSLPPEYRLIEEELKQMADAKARAAAPAPKEKTMDDKTALDLLSSDFVVAPEPAASAASAAPAAPAASCAVTPKLEPPALDSEPLKQTAGPVLLPDAPELKSKTDKPKSKSKSKSKSKKHQAEEPSAAEQLPAQQSSDVVPKSAKKGGRS</sequence>
<proteinExistence type="inferred from homology"/>
<evidence type="ECO:0000256" key="9">
    <source>
        <dbReference type="ARBA" id="ARBA00022843"/>
    </source>
</evidence>
<feature type="compositionally biased region" description="Basic and acidic residues" evidence="12">
    <location>
        <begin position="900"/>
        <end position="918"/>
    </location>
</feature>
<evidence type="ECO:0000256" key="10">
    <source>
        <dbReference type="ARBA" id="ARBA00022990"/>
    </source>
</evidence>
<evidence type="ECO:0000313" key="13">
    <source>
        <dbReference type="EMBL" id="KAK9529366.1"/>
    </source>
</evidence>
<dbReference type="GO" id="GO:0010859">
    <property type="term" value="F:calcium-dependent cysteine-type endopeptidase inhibitor activity"/>
    <property type="evidence" value="ECO:0007669"/>
    <property type="project" value="TreeGrafter"/>
</dbReference>
<dbReference type="Proteomes" id="UP001488805">
    <property type="component" value="Unassembled WGS sequence"/>
</dbReference>
<dbReference type="AlphaFoldDB" id="A0AAW1F423"/>
<feature type="compositionally biased region" description="Basic and acidic residues" evidence="12">
    <location>
        <begin position="777"/>
        <end position="798"/>
    </location>
</feature>
<evidence type="ECO:0000256" key="3">
    <source>
        <dbReference type="ARBA" id="ARBA00017619"/>
    </source>
</evidence>
<evidence type="ECO:0000313" key="14">
    <source>
        <dbReference type="Proteomes" id="UP001488805"/>
    </source>
</evidence>
<evidence type="ECO:0000256" key="2">
    <source>
        <dbReference type="ARBA" id="ARBA00009487"/>
    </source>
</evidence>
<comment type="function">
    <text evidence="1">Specific inhibition of calpain (calcium-dependent cysteine protease). Plays a key role in postmortem tenderization of meat and have been proposed to be involved in muscle protein degradation in living tissue.</text>
</comment>
<feature type="region of interest" description="Disordered" evidence="12">
    <location>
        <begin position="753"/>
        <end position="799"/>
    </location>
</feature>
<evidence type="ECO:0000256" key="7">
    <source>
        <dbReference type="ARBA" id="ARBA00022704"/>
    </source>
</evidence>
<dbReference type="InterPro" id="IPR001259">
    <property type="entry name" value="Prot_inh_calpain"/>
</dbReference>
<evidence type="ECO:0000256" key="11">
    <source>
        <dbReference type="ARBA" id="ARBA00033013"/>
    </source>
</evidence>